<dbReference type="SUPFAM" id="SSF81383">
    <property type="entry name" value="F-box domain"/>
    <property type="match status" value="1"/>
</dbReference>
<dbReference type="AlphaFoldDB" id="A0A5D2UHT8"/>
<dbReference type="Pfam" id="PF00646">
    <property type="entry name" value="F-box"/>
    <property type="match status" value="1"/>
</dbReference>
<reference evidence="2 3" key="1">
    <citation type="submission" date="2019-07" db="EMBL/GenBank/DDBJ databases">
        <title>WGS assembly of Gossypium mustelinum.</title>
        <authorList>
            <person name="Chen Z.J."/>
            <person name="Sreedasyam A."/>
            <person name="Ando A."/>
            <person name="Song Q."/>
            <person name="De L."/>
            <person name="Hulse-Kemp A."/>
            <person name="Ding M."/>
            <person name="Ye W."/>
            <person name="Kirkbride R."/>
            <person name="Jenkins J."/>
            <person name="Plott C."/>
            <person name="Lovell J."/>
            <person name="Lin Y.-M."/>
            <person name="Vaughn R."/>
            <person name="Liu B."/>
            <person name="Li W."/>
            <person name="Simpson S."/>
            <person name="Scheffler B."/>
            <person name="Saski C."/>
            <person name="Grover C."/>
            <person name="Hu G."/>
            <person name="Conover J."/>
            <person name="Carlson J."/>
            <person name="Shu S."/>
            <person name="Boston L."/>
            <person name="Williams M."/>
            <person name="Peterson D."/>
            <person name="Mcgee K."/>
            <person name="Jones D."/>
            <person name="Wendel J."/>
            <person name="Stelly D."/>
            <person name="Grimwood J."/>
            <person name="Schmutz J."/>
        </authorList>
    </citation>
    <scope>NUCLEOTIDE SEQUENCE [LARGE SCALE GENOMIC DNA]</scope>
    <source>
        <strain evidence="2">1408120.09</strain>
    </source>
</reference>
<feature type="domain" description="F-box" evidence="1">
    <location>
        <begin position="4"/>
        <end position="54"/>
    </location>
</feature>
<organism evidence="2 3">
    <name type="scientific">Gossypium mustelinum</name>
    <name type="common">Cotton</name>
    <name type="synonym">Gossypium caicoense</name>
    <dbReference type="NCBI Taxonomy" id="34275"/>
    <lineage>
        <taxon>Eukaryota</taxon>
        <taxon>Viridiplantae</taxon>
        <taxon>Streptophyta</taxon>
        <taxon>Embryophyta</taxon>
        <taxon>Tracheophyta</taxon>
        <taxon>Spermatophyta</taxon>
        <taxon>Magnoliopsida</taxon>
        <taxon>eudicotyledons</taxon>
        <taxon>Gunneridae</taxon>
        <taxon>Pentapetalae</taxon>
        <taxon>rosids</taxon>
        <taxon>malvids</taxon>
        <taxon>Malvales</taxon>
        <taxon>Malvaceae</taxon>
        <taxon>Malvoideae</taxon>
        <taxon>Gossypium</taxon>
    </lineage>
</organism>
<dbReference type="InterPro" id="IPR055357">
    <property type="entry name" value="LRR_At1g61320_AtMIF1"/>
</dbReference>
<proteinExistence type="predicted"/>
<sequence length="473" mass="53874">MSLEDKIGALPDDILLTILSLLTFKEAVATSILSQRWRYLWTCLPSLNFRYEEVAPHNDDEGNKKRCHRPILGVHIDRYIQMLQEFGIHFPLLGSSKGDIDLWVAFAIAIGSYSLPLDLFDKTKGLEPYLVQLDCVFSIPTSSLNVQNRFKSLRELRLKFGDVTDEQFDTNLSSCISLECLHLLESSRLVNVKHCLPHMKLNYLEIYNCSDLENIEIFAPNLVSFKYRGPRIYIFVKDAKQLVNVVCTCLNFGVDEYPAKNTLGLPYTQGKHFVFGQFGDYLSQLEYLIMDVGSFEGIRGSNKVPLLCNLKHPTLSCLNASRGPFGMLRCYQLVASLAKASPFLHRLKLHTYLYPTLAYMIWFLQFSLYSTENSPHKYLKEVLVSGFSGNKLSTDFVMSIFDFVIELEKIEITSVYLGDVANSLVKQGKADVVRKSIGLLHQRLPAKAQLYFLDDQFFIKSGSYVDTCLSRAF</sequence>
<dbReference type="EMBL" id="CM017654">
    <property type="protein sequence ID" value="TYI76828.1"/>
    <property type="molecule type" value="Genomic_DNA"/>
</dbReference>
<accession>A0A5D2UHT8</accession>
<dbReference type="InterPro" id="IPR001810">
    <property type="entry name" value="F-box_dom"/>
</dbReference>
<keyword evidence="3" id="KW-1185">Reference proteome</keyword>
<dbReference type="SUPFAM" id="SSF52047">
    <property type="entry name" value="RNI-like"/>
    <property type="match status" value="1"/>
</dbReference>
<dbReference type="PANTHER" id="PTHR34145">
    <property type="entry name" value="OS02G0105600 PROTEIN"/>
    <property type="match status" value="1"/>
</dbReference>
<dbReference type="Gene3D" id="1.20.1280.50">
    <property type="match status" value="1"/>
</dbReference>
<gene>
    <name evidence="2" type="ORF">E1A91_D06G104300v1</name>
</gene>
<protein>
    <recommendedName>
        <fullName evidence="1">F-box domain-containing protein</fullName>
    </recommendedName>
</protein>
<dbReference type="PROSITE" id="PS50181">
    <property type="entry name" value="FBOX"/>
    <property type="match status" value="1"/>
</dbReference>
<dbReference type="InterPro" id="IPR053772">
    <property type="entry name" value="At1g61320/At1g61330-like"/>
</dbReference>
<dbReference type="Pfam" id="PF23622">
    <property type="entry name" value="LRR_At1g61320_AtMIF1"/>
    <property type="match status" value="1"/>
</dbReference>
<dbReference type="PANTHER" id="PTHR34145:SF68">
    <property type="entry name" value="FBD DOMAIN-CONTAINING PROTEIN"/>
    <property type="match status" value="1"/>
</dbReference>
<evidence type="ECO:0000313" key="2">
    <source>
        <dbReference type="EMBL" id="TYI76828.1"/>
    </source>
</evidence>
<dbReference type="InterPro" id="IPR036047">
    <property type="entry name" value="F-box-like_dom_sf"/>
</dbReference>
<name>A0A5D2UHT8_GOSMU</name>
<evidence type="ECO:0000313" key="3">
    <source>
        <dbReference type="Proteomes" id="UP000323597"/>
    </source>
</evidence>
<dbReference type="Proteomes" id="UP000323597">
    <property type="component" value="Chromosome D06"/>
</dbReference>
<evidence type="ECO:0000259" key="1">
    <source>
        <dbReference type="PROSITE" id="PS50181"/>
    </source>
</evidence>